<sequence>MTDDPYEVLGLTKAATADEIKKAYRKLVRSSHPDLHPDDPDAEARFKAISMAHDLLKDPETRARFDAGEIDGLGAEKPGRQYYRDFSDAPGNAYQSRKGFGAGVDPADIFAEILRNRARQGGMGDDMGGGFRAAGSDARYSLTVSFLDAARGAETRITLPDGQNLAVKIPQGTDDGQTLRLRGKGAPGFGGGPPGDALITVMVRPHPVFRRAGDDIHLTLPITLDEAVLGAKVTAPTIGGPVGLTVPPGASSGRVLRLRGRGIARPGKGTPGDQLVELRIVVPPDPDDGLRDFLREWRKTHAVDPRADLMREAGR</sequence>
<dbReference type="PROSITE" id="PS00636">
    <property type="entry name" value="DNAJ_1"/>
    <property type="match status" value="1"/>
</dbReference>
<dbReference type="GO" id="GO:0042026">
    <property type="term" value="P:protein refolding"/>
    <property type="evidence" value="ECO:0007669"/>
    <property type="project" value="TreeGrafter"/>
</dbReference>
<organism evidence="2 3">
    <name type="scientific">Jannaschia pohangensis</name>
    <dbReference type="NCBI Taxonomy" id="390807"/>
    <lineage>
        <taxon>Bacteria</taxon>
        <taxon>Pseudomonadati</taxon>
        <taxon>Pseudomonadota</taxon>
        <taxon>Alphaproteobacteria</taxon>
        <taxon>Rhodobacterales</taxon>
        <taxon>Roseobacteraceae</taxon>
        <taxon>Jannaschia</taxon>
    </lineage>
</organism>
<dbReference type="Pfam" id="PF00226">
    <property type="entry name" value="DnaJ"/>
    <property type="match status" value="1"/>
</dbReference>
<evidence type="ECO:0000313" key="3">
    <source>
        <dbReference type="Proteomes" id="UP000199110"/>
    </source>
</evidence>
<name>A0A1I3HAK5_9RHOB</name>
<dbReference type="SMART" id="SM00271">
    <property type="entry name" value="DnaJ"/>
    <property type="match status" value="1"/>
</dbReference>
<reference evidence="2 3" key="1">
    <citation type="submission" date="2016-10" db="EMBL/GenBank/DDBJ databases">
        <authorList>
            <person name="de Groot N.N."/>
        </authorList>
    </citation>
    <scope>NUCLEOTIDE SEQUENCE [LARGE SCALE GENOMIC DNA]</scope>
    <source>
        <strain evidence="2 3">DSM 19073</strain>
    </source>
</reference>
<dbReference type="STRING" id="390807.SAMN04488095_0514"/>
<dbReference type="Pfam" id="PF01556">
    <property type="entry name" value="DnaJ_C"/>
    <property type="match status" value="1"/>
</dbReference>
<evidence type="ECO:0000313" key="2">
    <source>
        <dbReference type="EMBL" id="SFI32649.1"/>
    </source>
</evidence>
<feature type="domain" description="J" evidence="1">
    <location>
        <begin position="4"/>
        <end position="69"/>
    </location>
</feature>
<dbReference type="OrthoDB" id="9779889at2"/>
<dbReference type="InterPro" id="IPR002939">
    <property type="entry name" value="DnaJ_C"/>
</dbReference>
<dbReference type="SUPFAM" id="SSF46565">
    <property type="entry name" value="Chaperone J-domain"/>
    <property type="match status" value="1"/>
</dbReference>
<evidence type="ECO:0000259" key="1">
    <source>
        <dbReference type="PROSITE" id="PS50076"/>
    </source>
</evidence>
<dbReference type="SUPFAM" id="SSF49493">
    <property type="entry name" value="HSP40/DnaJ peptide-binding domain"/>
    <property type="match status" value="2"/>
</dbReference>
<dbReference type="InterPro" id="IPR018253">
    <property type="entry name" value="DnaJ_domain_CS"/>
</dbReference>
<dbReference type="FunFam" id="2.60.260.20:FF:000013">
    <property type="entry name" value="DnaJ subfamily B member 11"/>
    <property type="match status" value="1"/>
</dbReference>
<dbReference type="Proteomes" id="UP000199110">
    <property type="component" value="Unassembled WGS sequence"/>
</dbReference>
<dbReference type="CDD" id="cd10747">
    <property type="entry name" value="DnaJ_C"/>
    <property type="match status" value="1"/>
</dbReference>
<dbReference type="PRINTS" id="PR00625">
    <property type="entry name" value="JDOMAIN"/>
</dbReference>
<gene>
    <name evidence="2" type="ORF">SAMN04488095_0514</name>
</gene>
<dbReference type="RefSeq" id="WP_092776810.1">
    <property type="nucleotide sequence ID" value="NZ_FORA01000001.1"/>
</dbReference>
<dbReference type="InterPro" id="IPR008971">
    <property type="entry name" value="HSP40/DnaJ_pept-bd"/>
</dbReference>
<keyword evidence="3" id="KW-1185">Reference proteome</keyword>
<dbReference type="AlphaFoldDB" id="A0A1I3HAK5"/>
<dbReference type="GO" id="GO:0051082">
    <property type="term" value="F:unfolded protein binding"/>
    <property type="evidence" value="ECO:0007669"/>
    <property type="project" value="InterPro"/>
</dbReference>
<dbReference type="Gene3D" id="2.60.260.20">
    <property type="entry name" value="Urease metallochaperone UreE, N-terminal domain"/>
    <property type="match status" value="2"/>
</dbReference>
<dbReference type="PANTHER" id="PTHR43096">
    <property type="entry name" value="DNAJ HOMOLOG 1, MITOCHONDRIAL-RELATED"/>
    <property type="match status" value="1"/>
</dbReference>
<dbReference type="InterPro" id="IPR001623">
    <property type="entry name" value="DnaJ_domain"/>
</dbReference>
<dbReference type="PROSITE" id="PS50076">
    <property type="entry name" value="DNAJ_2"/>
    <property type="match status" value="1"/>
</dbReference>
<proteinExistence type="predicted"/>
<dbReference type="Gene3D" id="1.10.287.110">
    <property type="entry name" value="DnaJ domain"/>
    <property type="match status" value="1"/>
</dbReference>
<dbReference type="EMBL" id="FORA01000001">
    <property type="protein sequence ID" value="SFI32649.1"/>
    <property type="molecule type" value="Genomic_DNA"/>
</dbReference>
<dbReference type="CDD" id="cd06257">
    <property type="entry name" value="DnaJ"/>
    <property type="match status" value="1"/>
</dbReference>
<protein>
    <submittedName>
        <fullName evidence="2">DnaJ-class molecular chaperone with C-terminal Zn finger domain</fullName>
    </submittedName>
</protein>
<dbReference type="GO" id="GO:0005737">
    <property type="term" value="C:cytoplasm"/>
    <property type="evidence" value="ECO:0007669"/>
    <property type="project" value="TreeGrafter"/>
</dbReference>
<dbReference type="PANTHER" id="PTHR43096:SF10">
    <property type="entry name" value="CHAPERONE PROTEIN DNAJ A6, CHLOROPLASTIC"/>
    <property type="match status" value="1"/>
</dbReference>
<accession>A0A1I3HAK5</accession>
<dbReference type="InterPro" id="IPR036869">
    <property type="entry name" value="J_dom_sf"/>
</dbReference>